<keyword evidence="1" id="KW-0472">Membrane</keyword>
<protein>
    <submittedName>
        <fullName evidence="2">Uncharacterized protein</fullName>
    </submittedName>
</protein>
<reference evidence="2 3" key="1">
    <citation type="submission" date="2019-07" db="EMBL/GenBank/DDBJ databases">
        <title>Allobacillus sp. nov. SKP isolated from shrimp paste of Euphausiacea.</title>
        <authorList>
            <person name="Kanchanasin P."/>
            <person name="Tanasupawat S."/>
            <person name="Shi W."/>
            <person name="Wu L."/>
            <person name="Ma J."/>
        </authorList>
    </citation>
    <scope>NUCLEOTIDE SEQUENCE [LARGE SCALE GENOMIC DNA]</scope>
    <source>
        <strain evidence="2 3">SKP4-8</strain>
    </source>
</reference>
<accession>A0A556PTK0</accession>
<keyword evidence="1" id="KW-0812">Transmembrane</keyword>
<name>A0A556PTK0_9BACI</name>
<dbReference type="OrthoDB" id="2454584at2"/>
<organism evidence="2 3">
    <name type="scientific">Allobacillus salarius</name>
    <dbReference type="NCBI Taxonomy" id="1955272"/>
    <lineage>
        <taxon>Bacteria</taxon>
        <taxon>Bacillati</taxon>
        <taxon>Bacillota</taxon>
        <taxon>Bacilli</taxon>
        <taxon>Bacillales</taxon>
        <taxon>Bacillaceae</taxon>
        <taxon>Allobacillus</taxon>
    </lineage>
</organism>
<evidence type="ECO:0000256" key="1">
    <source>
        <dbReference type="SAM" id="Phobius"/>
    </source>
</evidence>
<proteinExistence type="predicted"/>
<feature type="transmembrane region" description="Helical" evidence="1">
    <location>
        <begin position="6"/>
        <end position="22"/>
    </location>
</feature>
<keyword evidence="3" id="KW-1185">Reference proteome</keyword>
<sequence>MIIALISVGTIGVALFILSFFMNDQLKEIEYQVEQLRISSLQDRYLINNKMKVLEEELLSEPLDVRDYQKDQNTSHWNS</sequence>
<dbReference type="Proteomes" id="UP000316425">
    <property type="component" value="Unassembled WGS sequence"/>
</dbReference>
<dbReference type="EMBL" id="VMHE01000001">
    <property type="protein sequence ID" value="TSJ67698.1"/>
    <property type="molecule type" value="Genomic_DNA"/>
</dbReference>
<comment type="caution">
    <text evidence="2">The sequence shown here is derived from an EMBL/GenBank/DDBJ whole genome shotgun (WGS) entry which is preliminary data.</text>
</comment>
<gene>
    <name evidence="2" type="ORF">FPQ13_01115</name>
</gene>
<evidence type="ECO:0000313" key="3">
    <source>
        <dbReference type="Proteomes" id="UP000316425"/>
    </source>
</evidence>
<evidence type="ECO:0000313" key="2">
    <source>
        <dbReference type="EMBL" id="TSJ67698.1"/>
    </source>
</evidence>
<dbReference type="RefSeq" id="WP_144087457.1">
    <property type="nucleotide sequence ID" value="NZ_VMHE01000001.1"/>
</dbReference>
<dbReference type="AlphaFoldDB" id="A0A556PTK0"/>
<keyword evidence="1" id="KW-1133">Transmembrane helix</keyword>